<dbReference type="PATRIC" id="fig|271065.3.peg.587"/>
<keyword evidence="1" id="KW-0812">Transmembrane</keyword>
<protein>
    <recommendedName>
        <fullName evidence="4">Transmembrane protein</fullName>
    </recommendedName>
</protein>
<dbReference type="EMBL" id="FO082060">
    <property type="protein sequence ID" value="CCE22268.1"/>
    <property type="molecule type" value="Genomic_DNA"/>
</dbReference>
<keyword evidence="3" id="KW-1185">Reference proteome</keyword>
<organism evidence="2 3">
    <name type="scientific">Methylotuvimicrobium alcaliphilum (strain DSM 19304 / NCIMB 14124 / VKM B-2133 / 20Z)</name>
    <name type="common">Methylomicrobium alcaliphilum</name>
    <dbReference type="NCBI Taxonomy" id="1091494"/>
    <lineage>
        <taxon>Bacteria</taxon>
        <taxon>Pseudomonadati</taxon>
        <taxon>Pseudomonadota</taxon>
        <taxon>Gammaproteobacteria</taxon>
        <taxon>Methylococcales</taxon>
        <taxon>Methylococcaceae</taxon>
        <taxon>Methylotuvimicrobium</taxon>
    </lineage>
</organism>
<accession>G4SZY0</accession>
<dbReference type="Pfam" id="PF16137">
    <property type="entry name" value="DUF4845"/>
    <property type="match status" value="1"/>
</dbReference>
<dbReference type="STRING" id="1091494.MEALZ_0573"/>
<dbReference type="HOGENOM" id="CLU_149778_1_0_6"/>
<dbReference type="RefSeq" id="WP_014147074.1">
    <property type="nucleotide sequence ID" value="NC_016112.1"/>
</dbReference>
<dbReference type="Proteomes" id="UP000008315">
    <property type="component" value="Chromosome"/>
</dbReference>
<keyword evidence="1" id="KW-1133">Transmembrane helix</keyword>
<dbReference type="AlphaFoldDB" id="G4SZY0"/>
<sequence>MKASWQRQTGLTLISTILLLGLIAFFTLLILKIAPIYIDHSKVVNSLAGLKQTVDIQTKNKNEVWNALDKRFNLNYVYHVTKDDVKITKQGSYLKVEIDYEVVEKIVGNLSVLVEFNEVIEVGVE</sequence>
<evidence type="ECO:0000313" key="2">
    <source>
        <dbReference type="EMBL" id="CCE22268.1"/>
    </source>
</evidence>
<reference evidence="3" key="1">
    <citation type="journal article" date="2012" name="J. Bacteriol.">
        <title>Genome sequence of the haloalkaliphilic methanotrophic bacterium Methylomicrobium alcaliphilum 20Z.</title>
        <authorList>
            <person name="Vuilleumier S."/>
            <person name="Khmelenina V.N."/>
            <person name="Bringel F."/>
            <person name="Reshetnikov A.S."/>
            <person name="Lajus A."/>
            <person name="Mangenot S."/>
            <person name="Rouy Z."/>
            <person name="Op den Camp H.J."/>
            <person name="Jetten M.S."/>
            <person name="Dispirito A.A."/>
            <person name="Dunfield P."/>
            <person name="Klotz M.G."/>
            <person name="Semrau J.D."/>
            <person name="Stein L.Y."/>
            <person name="Barbe V."/>
            <person name="Medigue C."/>
            <person name="Trotsenko Y.A."/>
            <person name="Kalyuzhnaya M.G."/>
        </authorList>
    </citation>
    <scope>NUCLEOTIDE SEQUENCE [LARGE SCALE GENOMIC DNA]</scope>
    <source>
        <strain evidence="3">DSM 19304 / NCIMB 14124 / VKM B-2133 / 20Z</strain>
    </source>
</reference>
<evidence type="ECO:0000256" key="1">
    <source>
        <dbReference type="SAM" id="Phobius"/>
    </source>
</evidence>
<gene>
    <name evidence="2" type="ordered locus">MEALZ_0573</name>
</gene>
<feature type="transmembrane region" description="Helical" evidence="1">
    <location>
        <begin position="12"/>
        <end position="38"/>
    </location>
</feature>
<keyword evidence="1" id="KW-0472">Membrane</keyword>
<dbReference type="KEGG" id="mah:MEALZ_0573"/>
<evidence type="ECO:0008006" key="4">
    <source>
        <dbReference type="Google" id="ProtNLM"/>
    </source>
</evidence>
<dbReference type="InterPro" id="IPR032314">
    <property type="entry name" value="DUF4845"/>
</dbReference>
<proteinExistence type="predicted"/>
<evidence type="ECO:0000313" key="3">
    <source>
        <dbReference type="Proteomes" id="UP000008315"/>
    </source>
</evidence>
<name>G4SZY0_META2</name>